<dbReference type="InterPro" id="IPR010147">
    <property type="entry name" value="CRISPR-assoc_prot_CasD"/>
</dbReference>
<dbReference type="AlphaFoldDB" id="A0A9X2UH30"/>
<dbReference type="GeneID" id="83729918"/>
<dbReference type="InterPro" id="IPR021124">
    <property type="entry name" value="CRISPR-assoc_prot_Cas5"/>
</dbReference>
<name>A0A9X2UH30_9BACT</name>
<dbReference type="GO" id="GO:0051607">
    <property type="term" value="P:defense response to virus"/>
    <property type="evidence" value="ECO:0007669"/>
    <property type="project" value="UniProtKB-KW"/>
</dbReference>
<accession>A0A9X2UH30</accession>
<comment type="caution">
    <text evidence="3">The sequence shown here is derived from an EMBL/GenBank/DDBJ whole genome shotgun (WGS) entry which is preliminary data.</text>
</comment>
<dbReference type="Gene3D" id="3.30.70.2660">
    <property type="match status" value="1"/>
</dbReference>
<organism evidence="3 4">
    <name type="scientific">Salinibacter ruber</name>
    <dbReference type="NCBI Taxonomy" id="146919"/>
    <lineage>
        <taxon>Bacteria</taxon>
        <taxon>Pseudomonadati</taxon>
        <taxon>Rhodothermota</taxon>
        <taxon>Rhodothermia</taxon>
        <taxon>Rhodothermales</taxon>
        <taxon>Salinibacteraceae</taxon>
        <taxon>Salinibacter</taxon>
    </lineage>
</organism>
<dbReference type="Pfam" id="PF09704">
    <property type="entry name" value="Cas_Cas5d"/>
    <property type="match status" value="1"/>
</dbReference>
<reference evidence="3" key="1">
    <citation type="submission" date="2022-08" db="EMBL/GenBank/DDBJ databases">
        <title>Genomic Encyclopedia of Type Strains, Phase V (KMG-V): Genome sequencing to study the core and pangenomes of soil and plant-associated prokaryotes.</title>
        <authorList>
            <person name="Whitman W."/>
        </authorList>
    </citation>
    <scope>NUCLEOTIDE SEQUENCE</scope>
    <source>
        <strain evidence="3">SP2016B</strain>
    </source>
</reference>
<dbReference type="Proteomes" id="UP001155034">
    <property type="component" value="Unassembled WGS sequence"/>
</dbReference>
<proteinExistence type="predicted"/>
<dbReference type="GO" id="GO:0003723">
    <property type="term" value="F:RNA binding"/>
    <property type="evidence" value="ECO:0007669"/>
    <property type="project" value="InterPro"/>
</dbReference>
<dbReference type="RefSeq" id="WP_118829598.1">
    <property type="nucleotide sequence ID" value="NZ_CP030363.1"/>
</dbReference>
<feature type="region of interest" description="Disordered" evidence="2">
    <location>
        <begin position="190"/>
        <end position="213"/>
    </location>
</feature>
<dbReference type="NCBIfam" id="TIGR01868">
    <property type="entry name" value="casD_Cas5e"/>
    <property type="match status" value="1"/>
</dbReference>
<dbReference type="InterPro" id="IPR013422">
    <property type="entry name" value="CRISPR-assoc_prot_Cas5_N"/>
</dbReference>
<gene>
    <name evidence="3" type="ORF">GGP82_003173</name>
</gene>
<sequence length="246" mass="27522">MDVLLLRFDAPLMSFGAPIIDNQGEIQPYPALSMMTGLLGNALGFDHSEFERLERLQERLRYASRQDRRGRQIEDYQTVDLSKPYMDDDRAWTTHGKIESRSGGSASDGTHIRHRDYWADAVHTVAITLNAPSESPTLGELTDAVRHPARPLFLGRKPCLPADSLLAGRMQAGTLPEALVQAPLHARADDGPSYSAWWPSRPDADDPPGNHLDVDLREPVTDRRDWQNQIHAGERWIVSGTVQPKT</sequence>
<keyword evidence="1" id="KW-0051">Antiviral defense</keyword>
<evidence type="ECO:0000256" key="1">
    <source>
        <dbReference type="ARBA" id="ARBA00023118"/>
    </source>
</evidence>
<dbReference type="GO" id="GO:0043571">
    <property type="term" value="P:maintenance of CRISPR repeat elements"/>
    <property type="evidence" value="ECO:0007669"/>
    <property type="project" value="InterPro"/>
</dbReference>
<dbReference type="CDD" id="cd09756">
    <property type="entry name" value="Cas5_I-E"/>
    <property type="match status" value="1"/>
</dbReference>
<protein>
    <submittedName>
        <fullName evidence="3">CRISPR system Cascade subunit CasD</fullName>
    </submittedName>
</protein>
<evidence type="ECO:0000256" key="2">
    <source>
        <dbReference type="SAM" id="MobiDB-lite"/>
    </source>
</evidence>
<evidence type="ECO:0000313" key="3">
    <source>
        <dbReference type="EMBL" id="MCS3866595.1"/>
    </source>
</evidence>
<evidence type="ECO:0000313" key="4">
    <source>
        <dbReference type="Proteomes" id="UP001155034"/>
    </source>
</evidence>
<dbReference type="EMBL" id="JANTYZ010000015">
    <property type="protein sequence ID" value="MCS3866595.1"/>
    <property type="molecule type" value="Genomic_DNA"/>
</dbReference>
<dbReference type="NCBIfam" id="TIGR02593">
    <property type="entry name" value="CRISPR_cas5"/>
    <property type="match status" value="1"/>
</dbReference>